<feature type="compositionally biased region" description="Basic and acidic residues" evidence="7">
    <location>
        <begin position="15"/>
        <end position="25"/>
    </location>
</feature>
<keyword evidence="4" id="KW-0808">Transferase</keyword>
<sequence length="967" mass="108571">MTEPPQQRSISYFPKVDRLFKRSDSDTPTLPHRPSKIAPIFDQEHADKPLDRFNKDQHQLHYAEGTTSPLTTPLPPQPESFSNHYLFPTLSRNERLRLTMTWYYTRGIAGDEDLLRKLQDIVRLVRTFIGWEFVIMGILSEDAYTRIVTDGLPLAKLPRRESTCAHTINQRCGIFVLPNMLADWRFRNSPHVQEGGLRSYAGAQLRCETENGQYVALGSLCVAANSETDGLSAEKQAALSRFADILSAEIVNRSRINRQRQRQLMGDIISRIKSQATQRTVEDLVKQALQGVYPDATIMLQGSTNGSISLENRSSIGFSEVLDGLWEDTDFLETLIATQNHRGLESDRTIRAIVARCRKQPLPHYLVVSSKDVQLVFDDVDSWFVGTCSGILADFYNERLLTEALKAKETFLRGITHQLRTPIHGILGSVELLGEELFSRRVPDLSNSTPNGDDATKTALDPLVAKNARLYLQAIKNSGRELVSTVNNMLMLNRWAESSHTMKPASLYELNQLEADILRDISLMLPEEELASTSVLFDNQLTFECSIITIDIGLLKECLQSLILNAIQSTNNGSVLILITAKTDYSVLQFDVMDTGIGINKEDQRRIFEAYEKGDSHTRGVGLGLTISSKIANSMNGSVSLVSSAIGKGSHFRVEFRDPGFACPTDQCPYNPPTMRDIPKRYHEVPTGEAALSLIRHFMNYLEHRGYVRSEVSAGALNIVSFSEDEKSFREHYKQVDPQSVSVCLIPSWVSTRSLRLPSTDSRILFFEGPFLSTRLHNILREVNETWAKLKQEPVRSPFTNGIPVGPNEQLHNLLARKLHIVEPVSALLVDDNAINLRIFKLYCERRHIPYACAIDGNEAVAQFKAHLQTQPFNLILMDLQMPNCDGIEATKQIREIEKAAGRHAAVVFIVTGQDSPKDKSQSKQAGADEFFVKPMSIKTLDQGIAQYFASRRLDAVVRLAEVKGQI</sequence>
<dbReference type="InterPro" id="IPR004358">
    <property type="entry name" value="Sig_transdc_His_kin-like_C"/>
</dbReference>
<dbReference type="Gene3D" id="3.40.50.2300">
    <property type="match status" value="1"/>
</dbReference>
<evidence type="ECO:0000256" key="2">
    <source>
        <dbReference type="ARBA" id="ARBA00012438"/>
    </source>
</evidence>
<feature type="domain" description="Response regulatory" evidence="9">
    <location>
        <begin position="826"/>
        <end position="949"/>
    </location>
</feature>
<dbReference type="Pfam" id="PF00512">
    <property type="entry name" value="HisKA"/>
    <property type="match status" value="1"/>
</dbReference>
<evidence type="ECO:0000256" key="6">
    <source>
        <dbReference type="PROSITE-ProRule" id="PRU00169"/>
    </source>
</evidence>
<evidence type="ECO:0000313" key="11">
    <source>
        <dbReference type="Proteomes" id="UP000572817"/>
    </source>
</evidence>
<dbReference type="InterPro" id="IPR036890">
    <property type="entry name" value="HATPase_C_sf"/>
</dbReference>
<evidence type="ECO:0000256" key="5">
    <source>
        <dbReference type="ARBA" id="ARBA00022777"/>
    </source>
</evidence>
<keyword evidence="11" id="KW-1185">Reference proteome</keyword>
<dbReference type="GO" id="GO:0000155">
    <property type="term" value="F:phosphorelay sensor kinase activity"/>
    <property type="evidence" value="ECO:0007669"/>
    <property type="project" value="InterPro"/>
</dbReference>
<dbReference type="GO" id="GO:0005886">
    <property type="term" value="C:plasma membrane"/>
    <property type="evidence" value="ECO:0007669"/>
    <property type="project" value="TreeGrafter"/>
</dbReference>
<dbReference type="SMART" id="SM00448">
    <property type="entry name" value="REC"/>
    <property type="match status" value="1"/>
</dbReference>
<accession>A0A8H4N2Y2</accession>
<dbReference type="PANTHER" id="PTHR43047:SF72">
    <property type="entry name" value="OSMOSENSING HISTIDINE PROTEIN KINASE SLN1"/>
    <property type="match status" value="1"/>
</dbReference>
<name>A0A8H4N2Y2_9PEZI</name>
<dbReference type="PANTHER" id="PTHR43047">
    <property type="entry name" value="TWO-COMPONENT HISTIDINE PROTEIN KINASE"/>
    <property type="match status" value="1"/>
</dbReference>
<dbReference type="PRINTS" id="PR00344">
    <property type="entry name" value="BCTRLSENSOR"/>
</dbReference>
<protein>
    <recommendedName>
        <fullName evidence="2">histidine kinase</fullName>
        <ecNumber evidence="2">2.7.13.3</ecNumber>
    </recommendedName>
</protein>
<organism evidence="10 11">
    <name type="scientific">Botryosphaeria dothidea</name>
    <dbReference type="NCBI Taxonomy" id="55169"/>
    <lineage>
        <taxon>Eukaryota</taxon>
        <taxon>Fungi</taxon>
        <taxon>Dikarya</taxon>
        <taxon>Ascomycota</taxon>
        <taxon>Pezizomycotina</taxon>
        <taxon>Dothideomycetes</taxon>
        <taxon>Dothideomycetes incertae sedis</taxon>
        <taxon>Botryosphaeriales</taxon>
        <taxon>Botryosphaeriaceae</taxon>
        <taxon>Botryosphaeria</taxon>
    </lineage>
</organism>
<dbReference type="InterPro" id="IPR036097">
    <property type="entry name" value="HisK_dim/P_sf"/>
</dbReference>
<dbReference type="CDD" id="cd17546">
    <property type="entry name" value="REC_hyHK_CKI1_RcsC-like"/>
    <property type="match status" value="1"/>
</dbReference>
<evidence type="ECO:0000256" key="3">
    <source>
        <dbReference type="ARBA" id="ARBA00022553"/>
    </source>
</evidence>
<evidence type="ECO:0000256" key="4">
    <source>
        <dbReference type="ARBA" id="ARBA00022679"/>
    </source>
</evidence>
<dbReference type="InterPro" id="IPR029016">
    <property type="entry name" value="GAF-like_dom_sf"/>
</dbReference>
<dbReference type="InterPro" id="IPR005467">
    <property type="entry name" value="His_kinase_dom"/>
</dbReference>
<dbReference type="AlphaFoldDB" id="A0A8H4N2Y2"/>
<comment type="catalytic activity">
    <reaction evidence="1">
        <text>ATP + protein L-histidine = ADP + protein N-phospho-L-histidine.</text>
        <dbReference type="EC" id="2.7.13.3"/>
    </reaction>
</comment>
<evidence type="ECO:0000259" key="8">
    <source>
        <dbReference type="PROSITE" id="PS50109"/>
    </source>
</evidence>
<dbReference type="CDD" id="cd00082">
    <property type="entry name" value="HisKA"/>
    <property type="match status" value="1"/>
</dbReference>
<feature type="modified residue" description="4-aspartylphosphate" evidence="6">
    <location>
        <position position="879"/>
    </location>
</feature>
<dbReference type="EMBL" id="WWBZ02000051">
    <property type="protein sequence ID" value="KAF4304076.1"/>
    <property type="molecule type" value="Genomic_DNA"/>
</dbReference>
<evidence type="ECO:0000259" key="9">
    <source>
        <dbReference type="PROSITE" id="PS50110"/>
    </source>
</evidence>
<dbReference type="PROSITE" id="PS50109">
    <property type="entry name" value="HIS_KIN"/>
    <property type="match status" value="1"/>
</dbReference>
<dbReference type="SUPFAM" id="SSF55874">
    <property type="entry name" value="ATPase domain of HSP90 chaperone/DNA topoisomerase II/histidine kinase"/>
    <property type="match status" value="1"/>
</dbReference>
<evidence type="ECO:0000256" key="1">
    <source>
        <dbReference type="ARBA" id="ARBA00000085"/>
    </source>
</evidence>
<dbReference type="EC" id="2.7.13.3" evidence="2"/>
<dbReference type="PROSITE" id="PS50110">
    <property type="entry name" value="RESPONSE_REGULATORY"/>
    <property type="match status" value="1"/>
</dbReference>
<feature type="region of interest" description="Disordered" evidence="7">
    <location>
        <begin position="1"/>
        <end position="41"/>
    </location>
</feature>
<dbReference type="InterPro" id="IPR001789">
    <property type="entry name" value="Sig_transdc_resp-reg_receiver"/>
</dbReference>
<dbReference type="SUPFAM" id="SSF55781">
    <property type="entry name" value="GAF domain-like"/>
    <property type="match status" value="1"/>
</dbReference>
<evidence type="ECO:0000313" key="10">
    <source>
        <dbReference type="EMBL" id="KAF4304076.1"/>
    </source>
</evidence>
<feature type="domain" description="Histidine kinase" evidence="8">
    <location>
        <begin position="414"/>
        <end position="660"/>
    </location>
</feature>
<keyword evidence="5" id="KW-0418">Kinase</keyword>
<dbReference type="Pfam" id="PF00072">
    <property type="entry name" value="Response_reg"/>
    <property type="match status" value="1"/>
</dbReference>
<dbReference type="GO" id="GO:0009927">
    <property type="term" value="F:histidine phosphotransfer kinase activity"/>
    <property type="evidence" value="ECO:0007669"/>
    <property type="project" value="TreeGrafter"/>
</dbReference>
<dbReference type="InterPro" id="IPR003661">
    <property type="entry name" value="HisK_dim/P_dom"/>
</dbReference>
<dbReference type="Proteomes" id="UP000572817">
    <property type="component" value="Unassembled WGS sequence"/>
</dbReference>
<dbReference type="InterPro" id="IPR003594">
    <property type="entry name" value="HATPase_dom"/>
</dbReference>
<comment type="caution">
    <text evidence="10">The sequence shown here is derived from an EMBL/GenBank/DDBJ whole genome shotgun (WGS) entry which is preliminary data.</text>
</comment>
<dbReference type="InterPro" id="IPR011006">
    <property type="entry name" value="CheY-like_superfamily"/>
</dbReference>
<dbReference type="SMART" id="SM00387">
    <property type="entry name" value="HATPase_c"/>
    <property type="match status" value="1"/>
</dbReference>
<gene>
    <name evidence="10" type="ORF">GTA08_BOTSDO07707</name>
</gene>
<feature type="compositionally biased region" description="Polar residues" evidence="7">
    <location>
        <begin position="1"/>
        <end position="10"/>
    </location>
</feature>
<dbReference type="Pfam" id="PF02518">
    <property type="entry name" value="HATPase_c"/>
    <property type="match status" value="1"/>
</dbReference>
<dbReference type="OrthoDB" id="21225at2759"/>
<keyword evidence="3 6" id="KW-0597">Phosphoprotein</keyword>
<dbReference type="Gene3D" id="3.30.450.40">
    <property type="match status" value="1"/>
</dbReference>
<dbReference type="SUPFAM" id="SSF47384">
    <property type="entry name" value="Homodimeric domain of signal transducing histidine kinase"/>
    <property type="match status" value="1"/>
</dbReference>
<reference evidence="10" key="1">
    <citation type="submission" date="2020-04" db="EMBL/GenBank/DDBJ databases">
        <title>Genome Assembly and Annotation of Botryosphaeria dothidea sdau 11-99, a Latent Pathogen of Apple Fruit Ring Rot in China.</title>
        <authorList>
            <person name="Yu C."/>
            <person name="Diao Y."/>
            <person name="Lu Q."/>
            <person name="Zhao J."/>
            <person name="Cui S."/>
            <person name="Peng C."/>
            <person name="He B."/>
            <person name="Liu H."/>
        </authorList>
    </citation>
    <scope>NUCLEOTIDE SEQUENCE [LARGE SCALE GENOMIC DNA]</scope>
    <source>
        <strain evidence="10">Sdau11-99</strain>
    </source>
</reference>
<dbReference type="SMART" id="SM00388">
    <property type="entry name" value="HisKA"/>
    <property type="match status" value="1"/>
</dbReference>
<dbReference type="Gene3D" id="3.30.565.10">
    <property type="entry name" value="Histidine kinase-like ATPase, C-terminal domain"/>
    <property type="match status" value="1"/>
</dbReference>
<dbReference type="SUPFAM" id="SSF52172">
    <property type="entry name" value="CheY-like"/>
    <property type="match status" value="1"/>
</dbReference>
<dbReference type="Gene3D" id="1.10.287.130">
    <property type="match status" value="1"/>
</dbReference>
<evidence type="ECO:0000256" key="7">
    <source>
        <dbReference type="SAM" id="MobiDB-lite"/>
    </source>
</evidence>
<proteinExistence type="predicted"/>